<name>A0ABS8GCX1_9ALTE</name>
<proteinExistence type="predicted"/>
<dbReference type="InterPro" id="IPR029024">
    <property type="entry name" value="TerB-like"/>
</dbReference>
<dbReference type="Proteomes" id="UP001520878">
    <property type="component" value="Unassembled WGS sequence"/>
</dbReference>
<sequence>MDQQAFNEALMKLCILLYQADGKITLKEQDYFYALQQKIDWQGEEDLEDFQRRAILEVRDVLRQGEQKAYVSALRDALSVDAKRALAVAQGISHIDGDMADEEVEILDHLQNRVLAKSLSPANDQPTQQASLAS</sequence>
<protein>
    <submittedName>
        <fullName evidence="1">TerB family tellurite resistance protein</fullName>
    </submittedName>
</protein>
<dbReference type="SUPFAM" id="SSF158682">
    <property type="entry name" value="TerB-like"/>
    <property type="match status" value="1"/>
</dbReference>
<accession>A0ABS8GCX1</accession>
<dbReference type="RefSeq" id="WP_229162649.1">
    <property type="nucleotide sequence ID" value="NZ_JAJEWP010000007.1"/>
</dbReference>
<organism evidence="1 2">
    <name type="scientific">Fluctibacter halophilus</name>
    <dbReference type="NCBI Taxonomy" id="226011"/>
    <lineage>
        <taxon>Bacteria</taxon>
        <taxon>Pseudomonadati</taxon>
        <taxon>Pseudomonadota</taxon>
        <taxon>Gammaproteobacteria</taxon>
        <taxon>Alteromonadales</taxon>
        <taxon>Alteromonadaceae</taxon>
        <taxon>Fluctibacter</taxon>
    </lineage>
</organism>
<keyword evidence="2" id="KW-1185">Reference proteome</keyword>
<gene>
    <name evidence="1" type="ORF">LJ739_17735</name>
</gene>
<evidence type="ECO:0000313" key="2">
    <source>
        <dbReference type="Proteomes" id="UP001520878"/>
    </source>
</evidence>
<dbReference type="Gene3D" id="1.10.3680.10">
    <property type="entry name" value="TerB-like"/>
    <property type="match status" value="1"/>
</dbReference>
<dbReference type="EMBL" id="JAJEWP010000007">
    <property type="protein sequence ID" value="MCC2618101.1"/>
    <property type="molecule type" value="Genomic_DNA"/>
</dbReference>
<evidence type="ECO:0000313" key="1">
    <source>
        <dbReference type="EMBL" id="MCC2618101.1"/>
    </source>
</evidence>
<reference evidence="1 2" key="1">
    <citation type="submission" date="2021-10" db="EMBL/GenBank/DDBJ databases">
        <title>Draft genome of Aestuariibacter halophilus JC2043.</title>
        <authorList>
            <person name="Emsley S.A."/>
            <person name="Pfannmuller K.M."/>
            <person name="Ushijima B."/>
            <person name="Saw J.H."/>
            <person name="Videau P."/>
        </authorList>
    </citation>
    <scope>NUCLEOTIDE SEQUENCE [LARGE SCALE GENOMIC DNA]</scope>
    <source>
        <strain evidence="1 2">JC2043</strain>
    </source>
</reference>
<comment type="caution">
    <text evidence="1">The sequence shown here is derived from an EMBL/GenBank/DDBJ whole genome shotgun (WGS) entry which is preliminary data.</text>
</comment>